<dbReference type="Proteomes" id="UP000887580">
    <property type="component" value="Unplaced"/>
</dbReference>
<evidence type="ECO:0000313" key="1">
    <source>
        <dbReference type="Proteomes" id="UP000887580"/>
    </source>
</evidence>
<evidence type="ECO:0000313" key="2">
    <source>
        <dbReference type="WBParaSite" id="PS1159_v2.g8048.t1"/>
    </source>
</evidence>
<organism evidence="1 2">
    <name type="scientific">Panagrolaimus sp. PS1159</name>
    <dbReference type="NCBI Taxonomy" id="55785"/>
    <lineage>
        <taxon>Eukaryota</taxon>
        <taxon>Metazoa</taxon>
        <taxon>Ecdysozoa</taxon>
        <taxon>Nematoda</taxon>
        <taxon>Chromadorea</taxon>
        <taxon>Rhabditida</taxon>
        <taxon>Tylenchina</taxon>
        <taxon>Panagrolaimomorpha</taxon>
        <taxon>Panagrolaimoidea</taxon>
        <taxon>Panagrolaimidae</taxon>
        <taxon>Panagrolaimus</taxon>
    </lineage>
</organism>
<accession>A0AC35GRV7</accession>
<name>A0AC35GRV7_9BILA</name>
<sequence length="164" mass="19188">MSLLTVSFDPVVHHKMIQSRKEAAEDALNWSPNGNHRINRASILPNYTPIICPPTCFHFHRQIFLINGRLSSFLRRQKYRSTNVNAYASSSNYQPDTNLQSLPRRPPIRVHNLIPYEFRYPPIQRFDESPEPPPTCFHFHRQTFLILIKKVVCVLASFTFQKVI</sequence>
<reference evidence="2" key="1">
    <citation type="submission" date="2022-11" db="UniProtKB">
        <authorList>
            <consortium name="WormBaseParasite"/>
        </authorList>
    </citation>
    <scope>IDENTIFICATION</scope>
</reference>
<dbReference type="WBParaSite" id="PS1159_v2.g8048.t1">
    <property type="protein sequence ID" value="PS1159_v2.g8048.t1"/>
    <property type="gene ID" value="PS1159_v2.g8048"/>
</dbReference>
<proteinExistence type="predicted"/>
<protein>
    <submittedName>
        <fullName evidence="2">Uncharacterized protein</fullName>
    </submittedName>
</protein>